<feature type="transmembrane region" description="Helical" evidence="1">
    <location>
        <begin position="65"/>
        <end position="89"/>
    </location>
</feature>
<keyword evidence="1" id="KW-0472">Membrane</keyword>
<name>A0A0H4JBW6_9PROT</name>
<dbReference type="EMBL" id="CP011002">
    <property type="protein sequence ID" value="AKO65982.1"/>
    <property type="molecule type" value="Genomic_DNA"/>
</dbReference>
<keyword evidence="3" id="KW-1185">Reference proteome</keyword>
<sequence length="108" mass="12162">MRCAFVRVIFWIFLLLPLTYVPAVTSVVQDGATLYENTRVFFMCLGANSMSQPVTDLVSINWGSYIVQVLAYIVIFQLVIDLLTVMCAYKRGSSCHTQSDSVKKKAKK</sequence>
<keyword evidence="1" id="KW-1133">Transmembrane helix</keyword>
<evidence type="ECO:0000256" key="1">
    <source>
        <dbReference type="SAM" id="Phobius"/>
    </source>
</evidence>
<gene>
    <name evidence="2" type="ORF">VI33_04535</name>
</gene>
<organism evidence="2 3">
    <name type="scientific">Methylophilales bacterium MBRS-H7</name>
    <dbReference type="NCBI Taxonomy" id="1623450"/>
    <lineage>
        <taxon>Bacteria</taxon>
        <taxon>Pseudomonadati</taxon>
        <taxon>Pseudomonadota</taxon>
        <taxon>Betaproteobacteria</taxon>
        <taxon>Nitrosomonadales</taxon>
        <taxon>OM43 clade</taxon>
    </lineage>
</organism>
<evidence type="ECO:0000313" key="2">
    <source>
        <dbReference type="EMBL" id="AKO65982.1"/>
    </source>
</evidence>
<proteinExistence type="predicted"/>
<accession>A0A0H4JBW6</accession>
<dbReference type="Proteomes" id="UP000066549">
    <property type="component" value="Chromosome"/>
</dbReference>
<keyword evidence="1" id="KW-0812">Transmembrane</keyword>
<evidence type="ECO:0000313" key="3">
    <source>
        <dbReference type="Proteomes" id="UP000066549"/>
    </source>
</evidence>
<protein>
    <submittedName>
        <fullName evidence="2">Uncharacterized protein</fullName>
    </submittedName>
</protein>
<reference evidence="2 3" key="1">
    <citation type="submission" date="2015-03" db="EMBL/GenBank/DDBJ databases">
        <title>Comparative analysis of the OM43 clade including a novel species from Red Sea uncovers genomic and metabolic diversity among marine methylotrophs.</title>
        <authorList>
            <person name="Jimenez-Infante F."/>
            <person name="Ngugi D.K."/>
            <person name="Vinu M."/>
            <person name="Alam I."/>
            <person name="Kamau A."/>
            <person name="Blom J."/>
            <person name="Bajic V.B."/>
            <person name="Stingl U."/>
        </authorList>
    </citation>
    <scope>NUCLEOTIDE SEQUENCE [LARGE SCALE GENOMIC DNA]</scope>
    <source>
        <strain evidence="2 3">MBRSH7</strain>
    </source>
</reference>
<dbReference type="AlphaFoldDB" id="A0A0H4JBW6"/>